<sequence>MSIRLLAVLVLASAPTAALAQSQAGLAQLIAPQTFSAYLDLRATASDGEKSWLDGGFGKTRYGGEGARLSVGEAAIAWNPYLTSNLDAVVEGEIQPDHDHGARIGEAFVRYRPLPIDGVHIAVRAGLFYPPISQEHEGLFWTPAETITPSAINSWVGEEVKVVGFEVSARKAFGEREIGATAAVFGFNDTSGTLLATRGWALDDVKTNASGRYRLPPLADFMEYVQAEVTNPVRSLDGRAGAYGRLDFKPTARLSLDAVFYDNLGDLRSFRKLQWAWDTRFLGLGATFAIDDNTRLMGQAMIGDTRMGYGDPWVNTGFSSAYLMATRWFGEDSVSGRIDVFSTKNRTDPEYGLTQEHGWAITADYKRKLGRHLTGLVEMLHVESDRPARTDILSEPAQQTQTVVQAALRLAY</sequence>
<keyword evidence="3" id="KW-1185">Reference proteome</keyword>
<evidence type="ECO:0008006" key="4">
    <source>
        <dbReference type="Google" id="ProtNLM"/>
    </source>
</evidence>
<feature type="chain" id="PRO_5037101889" description="Porin" evidence="1">
    <location>
        <begin position="21"/>
        <end position="412"/>
    </location>
</feature>
<evidence type="ECO:0000313" key="2">
    <source>
        <dbReference type="EMBL" id="QUD87190.1"/>
    </source>
</evidence>
<feature type="signal peptide" evidence="1">
    <location>
        <begin position="1"/>
        <end position="20"/>
    </location>
</feature>
<gene>
    <name evidence="2" type="ORF">KCG34_19350</name>
</gene>
<evidence type="ECO:0000256" key="1">
    <source>
        <dbReference type="SAM" id="SignalP"/>
    </source>
</evidence>
<accession>A0A975FXN7</accession>
<proteinExistence type="predicted"/>
<dbReference type="SUPFAM" id="SSF56935">
    <property type="entry name" value="Porins"/>
    <property type="match status" value="1"/>
</dbReference>
<organism evidence="2 3">
    <name type="scientific">Phenylobacterium montanum</name>
    <dbReference type="NCBI Taxonomy" id="2823693"/>
    <lineage>
        <taxon>Bacteria</taxon>
        <taxon>Pseudomonadati</taxon>
        <taxon>Pseudomonadota</taxon>
        <taxon>Alphaproteobacteria</taxon>
        <taxon>Caulobacterales</taxon>
        <taxon>Caulobacteraceae</taxon>
        <taxon>Phenylobacterium</taxon>
    </lineage>
</organism>
<reference evidence="2" key="1">
    <citation type="submission" date="2021-04" db="EMBL/GenBank/DDBJ databases">
        <title>The complete genome sequence of Caulobacter sp. S6.</title>
        <authorList>
            <person name="Tang Y."/>
            <person name="Ouyang W."/>
            <person name="Liu Q."/>
            <person name="Huang B."/>
            <person name="Guo Z."/>
            <person name="Lei P."/>
        </authorList>
    </citation>
    <scope>NUCLEOTIDE SEQUENCE</scope>
    <source>
        <strain evidence="2">S6</strain>
    </source>
</reference>
<protein>
    <recommendedName>
        <fullName evidence="4">Porin</fullName>
    </recommendedName>
</protein>
<evidence type="ECO:0000313" key="3">
    <source>
        <dbReference type="Proteomes" id="UP000676409"/>
    </source>
</evidence>
<keyword evidence="1" id="KW-0732">Signal</keyword>
<dbReference type="RefSeq" id="WP_211937242.1">
    <property type="nucleotide sequence ID" value="NZ_CP073078.1"/>
</dbReference>
<dbReference type="Proteomes" id="UP000676409">
    <property type="component" value="Chromosome"/>
</dbReference>
<name>A0A975FXN7_9CAUL</name>
<dbReference type="AlphaFoldDB" id="A0A975FXN7"/>
<dbReference type="EMBL" id="CP073078">
    <property type="protein sequence ID" value="QUD87190.1"/>
    <property type="molecule type" value="Genomic_DNA"/>
</dbReference>
<dbReference type="KEGG" id="caul:KCG34_19350"/>